<organism evidence="3 4">
    <name type="scientific">Alosa alosa</name>
    <name type="common">allis shad</name>
    <dbReference type="NCBI Taxonomy" id="278164"/>
    <lineage>
        <taxon>Eukaryota</taxon>
        <taxon>Metazoa</taxon>
        <taxon>Chordata</taxon>
        <taxon>Craniata</taxon>
        <taxon>Vertebrata</taxon>
        <taxon>Euteleostomi</taxon>
        <taxon>Actinopterygii</taxon>
        <taxon>Neopterygii</taxon>
        <taxon>Teleostei</taxon>
        <taxon>Clupei</taxon>
        <taxon>Clupeiformes</taxon>
        <taxon>Clupeoidei</taxon>
        <taxon>Clupeidae</taxon>
        <taxon>Alosa</taxon>
    </lineage>
</organism>
<proteinExistence type="predicted"/>
<sequence>MTKLDVLNLYLKERLKVAADEIFQVLKDTILEYQNEIALTKEENRDLKQRLSDVGAISAGIQRVLSAERRQLNPSPVCERELSAAPAPGDPQTH</sequence>
<reference evidence="3" key="1">
    <citation type="submission" date="2020-10" db="EMBL/GenBank/DDBJ databases">
        <title>Chromosome-scale genome assembly of the Allis shad, Alosa alosa.</title>
        <authorList>
            <person name="Margot Z."/>
            <person name="Christophe K."/>
            <person name="Cabau C."/>
            <person name="Louis A."/>
            <person name="Berthelot C."/>
            <person name="Parey E."/>
            <person name="Roest Crollius H."/>
            <person name="Montfort J."/>
            <person name="Robinson-Rechavi M."/>
            <person name="Bucao C."/>
            <person name="Bouchez O."/>
            <person name="Gislard M."/>
            <person name="Lluch J."/>
            <person name="Milhes M."/>
            <person name="Lampietro C."/>
            <person name="Lopez Roques C."/>
            <person name="Donnadieu C."/>
            <person name="Braasch I."/>
            <person name="Desvignes T."/>
            <person name="Postlethwait J."/>
            <person name="Bobe J."/>
            <person name="Guiguen Y."/>
        </authorList>
    </citation>
    <scope>NUCLEOTIDE SEQUENCE</scope>
    <source>
        <strain evidence="3">M-15738</strain>
        <tissue evidence="3">Blood</tissue>
    </source>
</reference>
<dbReference type="EMBL" id="JADWDJ010000010">
    <property type="protein sequence ID" value="KAG5275038.1"/>
    <property type="molecule type" value="Genomic_DNA"/>
</dbReference>
<comment type="caution">
    <text evidence="3">The sequence shown here is derived from an EMBL/GenBank/DDBJ whole genome shotgun (WGS) entry which is preliminary data.</text>
</comment>
<evidence type="ECO:0000313" key="4">
    <source>
        <dbReference type="Proteomes" id="UP000823561"/>
    </source>
</evidence>
<keyword evidence="4" id="KW-1185">Reference proteome</keyword>
<evidence type="ECO:0000256" key="1">
    <source>
        <dbReference type="SAM" id="Coils"/>
    </source>
</evidence>
<keyword evidence="1" id="KW-0175">Coiled coil</keyword>
<accession>A0AAV6GIW0</accession>
<protein>
    <submittedName>
        <fullName evidence="3">Uncharacterized protein</fullName>
    </submittedName>
</protein>
<evidence type="ECO:0000256" key="2">
    <source>
        <dbReference type="SAM" id="MobiDB-lite"/>
    </source>
</evidence>
<dbReference type="Proteomes" id="UP000823561">
    <property type="component" value="Chromosome 10"/>
</dbReference>
<dbReference type="AlphaFoldDB" id="A0AAV6GIW0"/>
<feature type="coiled-coil region" evidence="1">
    <location>
        <begin position="23"/>
        <end position="50"/>
    </location>
</feature>
<evidence type="ECO:0000313" key="3">
    <source>
        <dbReference type="EMBL" id="KAG5275038.1"/>
    </source>
</evidence>
<gene>
    <name evidence="3" type="ORF">AALO_G00142880</name>
</gene>
<name>A0AAV6GIW0_9TELE</name>
<feature type="region of interest" description="Disordered" evidence="2">
    <location>
        <begin position="75"/>
        <end position="94"/>
    </location>
</feature>